<keyword evidence="4" id="KW-1185">Reference proteome</keyword>
<dbReference type="PANTHER" id="PTHR31569">
    <property type="entry name" value="SWIM-TYPE DOMAIN-CONTAINING PROTEIN"/>
    <property type="match status" value="1"/>
</dbReference>
<accession>A0A0F7ZZT1</accession>
<evidence type="ECO:0000313" key="4">
    <source>
        <dbReference type="Proteomes" id="UP000054481"/>
    </source>
</evidence>
<dbReference type="InterPro" id="IPR018289">
    <property type="entry name" value="MULE_transposase_dom"/>
</dbReference>
<dbReference type="EMBL" id="KQ031221">
    <property type="protein sequence ID" value="KJZ67914.1"/>
    <property type="molecule type" value="Genomic_DNA"/>
</dbReference>
<feature type="compositionally biased region" description="Low complexity" evidence="1">
    <location>
        <begin position="424"/>
        <end position="433"/>
    </location>
</feature>
<feature type="domain" description="MULE transposase" evidence="2">
    <location>
        <begin position="10"/>
        <end position="113"/>
    </location>
</feature>
<dbReference type="Pfam" id="PF10551">
    <property type="entry name" value="MULE"/>
    <property type="match status" value="1"/>
</dbReference>
<protein>
    <recommendedName>
        <fullName evidence="2">MULE transposase domain-containing protein</fullName>
    </recommendedName>
</protein>
<feature type="region of interest" description="Disordered" evidence="1">
    <location>
        <begin position="395"/>
        <end position="433"/>
    </location>
</feature>
<sequence length="583" mass="65729">MWSQHSHLMMADVTNNTNRYGLKLLEINGITSLGTIFPLAFCLMPREDTAAFTWCFEQLRDWMTAEARQRELADDAFIPHVIITDYDAAERAALAATFPEAQLQVCTWHIMKNIATHARKHWQGDDDDPFELNREEIQRGEDPGPWTARPGQAKPADFIAAFQSVLYAPTAEEFDDRWNALISAFLSQERLVGYLNKVWYPVRQQWARAWVRWYRNWGHTTTSPCESLHSSSRSFIRNGQSNLLALYEALCQQRATSRDHHDRTVEREAIRTFDPFRLPLYNAVMDRVSYKSLELVQKQARAANSALLNDKPLEECTNSFTSQYGLPCKHIISEYLQIEGEGSARRVTAAAALPLSLWDQHWLLRQDIANTDPYRRIRDPRIIARRGIIIARNRAAAPPEASSRSQQQQQLQRATTPRRRRRGPAPAASAASTAARAAATGAAAAVDLRAILTQLEAIQSHLGVVPPQSPPPAGITIVQTPVEPASYRQPQTVRRSEAATLEMRRIPSSFERFEPPPPSQGGARRGYHERTRVFTLEASATPLSTMLPSIEGGFSAKAAKAQRSPARRRGPRPLLPYESVWQA</sequence>
<feature type="compositionally biased region" description="Low complexity" evidence="1">
    <location>
        <begin position="395"/>
        <end position="415"/>
    </location>
</feature>
<evidence type="ECO:0000259" key="2">
    <source>
        <dbReference type="Pfam" id="PF10551"/>
    </source>
</evidence>
<dbReference type="OrthoDB" id="4367135at2759"/>
<dbReference type="PANTHER" id="PTHR31569:SF4">
    <property type="entry name" value="SWIM-TYPE DOMAIN-CONTAINING PROTEIN"/>
    <property type="match status" value="1"/>
</dbReference>
<evidence type="ECO:0000256" key="1">
    <source>
        <dbReference type="SAM" id="MobiDB-lite"/>
    </source>
</evidence>
<organism evidence="3 4">
    <name type="scientific">Hirsutella minnesotensis 3608</name>
    <dbReference type="NCBI Taxonomy" id="1043627"/>
    <lineage>
        <taxon>Eukaryota</taxon>
        <taxon>Fungi</taxon>
        <taxon>Dikarya</taxon>
        <taxon>Ascomycota</taxon>
        <taxon>Pezizomycotina</taxon>
        <taxon>Sordariomycetes</taxon>
        <taxon>Hypocreomycetidae</taxon>
        <taxon>Hypocreales</taxon>
        <taxon>Ophiocordycipitaceae</taxon>
        <taxon>Hirsutella</taxon>
    </lineage>
</organism>
<name>A0A0F7ZZT1_9HYPO</name>
<evidence type="ECO:0000313" key="3">
    <source>
        <dbReference type="EMBL" id="KJZ67914.1"/>
    </source>
</evidence>
<dbReference type="InterPro" id="IPR052579">
    <property type="entry name" value="Zinc_finger_SWIM"/>
</dbReference>
<reference evidence="3 4" key="1">
    <citation type="journal article" date="2014" name="Genome Biol. Evol.">
        <title>Comparative genomics and transcriptomics analyses reveal divergent lifestyle features of nematode endoparasitic fungus Hirsutella minnesotensis.</title>
        <authorList>
            <person name="Lai Y."/>
            <person name="Liu K."/>
            <person name="Zhang X."/>
            <person name="Zhang X."/>
            <person name="Li K."/>
            <person name="Wang N."/>
            <person name="Shu C."/>
            <person name="Wu Y."/>
            <person name="Wang C."/>
            <person name="Bushley K.E."/>
            <person name="Xiang M."/>
            <person name="Liu X."/>
        </authorList>
    </citation>
    <scope>NUCLEOTIDE SEQUENCE [LARGE SCALE GENOMIC DNA]</scope>
    <source>
        <strain evidence="3 4">3608</strain>
    </source>
</reference>
<dbReference type="AlphaFoldDB" id="A0A0F7ZZT1"/>
<dbReference type="Proteomes" id="UP000054481">
    <property type="component" value="Unassembled WGS sequence"/>
</dbReference>
<proteinExistence type="predicted"/>
<gene>
    <name evidence="3" type="ORF">HIM_12697</name>
</gene>
<feature type="region of interest" description="Disordered" evidence="1">
    <location>
        <begin position="556"/>
        <end position="583"/>
    </location>
</feature>